<proteinExistence type="predicted"/>
<reference evidence="2" key="1">
    <citation type="submission" date="2021-01" db="EMBL/GenBank/DDBJ databases">
        <authorList>
            <person name="Corre E."/>
            <person name="Pelletier E."/>
            <person name="Niang G."/>
            <person name="Scheremetjew M."/>
            <person name="Finn R."/>
            <person name="Kale V."/>
            <person name="Holt S."/>
            <person name="Cochrane G."/>
            <person name="Meng A."/>
            <person name="Brown T."/>
            <person name="Cohen L."/>
        </authorList>
    </citation>
    <scope>NUCLEOTIDE SEQUENCE</scope>
    <source>
        <strain evidence="2">MM31A-1</strain>
    </source>
</reference>
<dbReference type="SUPFAM" id="SSF51197">
    <property type="entry name" value="Clavaminate synthase-like"/>
    <property type="match status" value="1"/>
</dbReference>
<dbReference type="PANTHER" id="PTHR12480:SF6">
    <property type="entry name" value="2-OXOGLUTARATE AND IRON-DEPENDENT OXYGENASE JMJD4"/>
    <property type="match status" value="1"/>
</dbReference>
<dbReference type="GO" id="GO:0016706">
    <property type="term" value="F:2-oxoglutarate-dependent dioxygenase activity"/>
    <property type="evidence" value="ECO:0007669"/>
    <property type="project" value="TreeGrafter"/>
</dbReference>
<dbReference type="GO" id="GO:0043565">
    <property type="term" value="F:sequence-specific DNA binding"/>
    <property type="evidence" value="ECO:0007669"/>
    <property type="project" value="TreeGrafter"/>
</dbReference>
<dbReference type="GO" id="GO:0005737">
    <property type="term" value="C:cytoplasm"/>
    <property type="evidence" value="ECO:0007669"/>
    <property type="project" value="TreeGrafter"/>
</dbReference>
<dbReference type="Pfam" id="PF02373">
    <property type="entry name" value="JmjC"/>
    <property type="match status" value="1"/>
</dbReference>
<sequence length="570" mass="65397">MTDSQEAHLQREAHPLTLKDALRTSFEKLIRHQIIEQTNIRSIIPIQSSLSSLSRKRALLDEKHQLVRSSAIATASDLDDLRHEKELAFWNRQNIDVDRISIFHQRNRAGSISNENIVADNNAGGQSSTMGNHHQSQQISTLTPLQFKQQYLYTNMPCIINNLPFTTMTNQWTYALPDGSKTINTKWFLENVGSDTTVPIRINPDQEVIESPEERNDDKMDIETDICVDGESSEENSLEETECQTQECQTTKLTMKDWITNRYTMNPTKYYLKDWHLQCLFQEKSLYTAPSIFKDVLNPFLLDNEGGDYRFVYWGCKGSRTGVHSDVLNSFSWSMNIIGRKKWTFYRNKSDSNINKISREYIELIQNEGEMMYVPSGWTHKVENMEETISINHNWVMIGTLDKVFACLSSEIGAIEKEMEEWGFAQNDGIQEHELNRTREDMLRGCVGMDTSTFCILVINCCADCLIALLLCNERFEFEKSSAGETNCTSSSLDEVWEKWFDATCSLKVLGKLLGTIRNYEHQEVEARTAPRINLQGRLNSTLGNNTASDAVKLMQIIHHLGNQMIQDNS</sequence>
<evidence type="ECO:0000259" key="1">
    <source>
        <dbReference type="PROSITE" id="PS51184"/>
    </source>
</evidence>
<dbReference type="GO" id="GO:0005634">
    <property type="term" value="C:nucleus"/>
    <property type="evidence" value="ECO:0007669"/>
    <property type="project" value="TreeGrafter"/>
</dbReference>
<organism evidence="2">
    <name type="scientific">Chaetoceros debilis</name>
    <dbReference type="NCBI Taxonomy" id="122233"/>
    <lineage>
        <taxon>Eukaryota</taxon>
        <taxon>Sar</taxon>
        <taxon>Stramenopiles</taxon>
        <taxon>Ochrophyta</taxon>
        <taxon>Bacillariophyta</taxon>
        <taxon>Coscinodiscophyceae</taxon>
        <taxon>Chaetocerotophycidae</taxon>
        <taxon>Chaetocerotales</taxon>
        <taxon>Chaetocerotaceae</taxon>
        <taxon>Chaetoceros</taxon>
    </lineage>
</organism>
<dbReference type="PROSITE" id="PS51184">
    <property type="entry name" value="JMJC"/>
    <property type="match status" value="1"/>
</dbReference>
<name>A0A7S3PVE1_9STRA</name>
<dbReference type="GO" id="GO:0045905">
    <property type="term" value="P:positive regulation of translational termination"/>
    <property type="evidence" value="ECO:0007669"/>
    <property type="project" value="TreeGrafter"/>
</dbReference>
<protein>
    <recommendedName>
        <fullName evidence="1">JmjC domain-containing protein</fullName>
    </recommendedName>
</protein>
<dbReference type="AlphaFoldDB" id="A0A7S3PVE1"/>
<dbReference type="InterPro" id="IPR050910">
    <property type="entry name" value="JMJD6_ArgDemeth/LysHydrox"/>
</dbReference>
<dbReference type="PANTHER" id="PTHR12480">
    <property type="entry name" value="ARGININE DEMETHYLASE AND LYSYL-HYDROXYLASE JMJD"/>
    <property type="match status" value="1"/>
</dbReference>
<dbReference type="SMART" id="SM00558">
    <property type="entry name" value="JmjC"/>
    <property type="match status" value="1"/>
</dbReference>
<feature type="domain" description="JmjC" evidence="1">
    <location>
        <begin position="272"/>
        <end position="412"/>
    </location>
</feature>
<accession>A0A7S3PVE1</accession>
<dbReference type="InterPro" id="IPR003347">
    <property type="entry name" value="JmjC_dom"/>
</dbReference>
<gene>
    <name evidence="2" type="ORF">CDEB00056_LOCUS1375</name>
</gene>
<evidence type="ECO:0000313" key="2">
    <source>
        <dbReference type="EMBL" id="CAE0456534.1"/>
    </source>
</evidence>
<dbReference type="Gene3D" id="2.60.120.650">
    <property type="entry name" value="Cupin"/>
    <property type="match status" value="1"/>
</dbReference>
<dbReference type="EMBL" id="HBIO01001902">
    <property type="protein sequence ID" value="CAE0456534.1"/>
    <property type="molecule type" value="Transcribed_RNA"/>
</dbReference>